<feature type="compositionally biased region" description="Polar residues" evidence="6">
    <location>
        <begin position="39"/>
        <end position="48"/>
    </location>
</feature>
<feature type="region of interest" description="Disordered" evidence="6">
    <location>
        <begin position="1"/>
        <end position="62"/>
    </location>
</feature>
<feature type="compositionally biased region" description="Polar residues" evidence="6">
    <location>
        <begin position="472"/>
        <end position="488"/>
    </location>
</feature>
<dbReference type="InterPro" id="IPR050329">
    <property type="entry name" value="GLI_C2H2-zinc-finger"/>
</dbReference>
<name>A0AA39V0N9_9LECA</name>
<keyword evidence="4" id="KW-0862">Zinc</keyword>
<feature type="compositionally biased region" description="Low complexity" evidence="6">
    <location>
        <begin position="657"/>
        <end position="668"/>
    </location>
</feature>
<keyword evidence="1" id="KW-0479">Metal-binding</keyword>
<dbReference type="AlphaFoldDB" id="A0AA39V0N9"/>
<evidence type="ECO:0000256" key="3">
    <source>
        <dbReference type="ARBA" id="ARBA00022771"/>
    </source>
</evidence>
<protein>
    <recommendedName>
        <fullName evidence="7">C2H2-type domain-containing protein</fullName>
    </recommendedName>
</protein>
<reference evidence="8" key="1">
    <citation type="submission" date="2023-03" db="EMBL/GenBank/DDBJ databases">
        <title>Complete genome of Cladonia borealis.</title>
        <authorList>
            <person name="Park H."/>
        </authorList>
    </citation>
    <scope>NUCLEOTIDE SEQUENCE</scope>
    <source>
        <strain evidence="8">ANT050790</strain>
    </source>
</reference>
<feature type="domain" description="C2H2-type" evidence="7">
    <location>
        <begin position="618"/>
        <end position="643"/>
    </location>
</feature>
<keyword evidence="2" id="KW-0677">Repeat</keyword>
<dbReference type="GO" id="GO:0000978">
    <property type="term" value="F:RNA polymerase II cis-regulatory region sequence-specific DNA binding"/>
    <property type="evidence" value="ECO:0007669"/>
    <property type="project" value="TreeGrafter"/>
</dbReference>
<feature type="compositionally biased region" description="Acidic residues" evidence="6">
    <location>
        <begin position="787"/>
        <end position="796"/>
    </location>
</feature>
<evidence type="ECO:0000256" key="1">
    <source>
        <dbReference type="ARBA" id="ARBA00022723"/>
    </source>
</evidence>
<dbReference type="GO" id="GO:0008270">
    <property type="term" value="F:zinc ion binding"/>
    <property type="evidence" value="ECO:0007669"/>
    <property type="project" value="UniProtKB-KW"/>
</dbReference>
<feature type="region of interest" description="Disordered" evidence="6">
    <location>
        <begin position="457"/>
        <end position="524"/>
    </location>
</feature>
<proteinExistence type="predicted"/>
<feature type="region of interest" description="Disordered" evidence="6">
    <location>
        <begin position="163"/>
        <end position="193"/>
    </location>
</feature>
<sequence length="893" mass="102003">MSSGTKRPHSEAGAMQQHGGYGLRNTVKRRHTTQHEQHQPSQRSTQRQMLPPTQPSPMESEFDPCHMALASSEMAHNFLPSPGLQQKTDYPSAIEDLGNYLADDQAAMMRSMPPSENLSINHHPGPWVPIREAIPQSNMNHSRFTTQSRMYGTMSDPCWRTPSSDIESSLPNREHADSGYYSHTVESESTLYEPQASNLDCQSVTGGMNEMEIPEDHKFQSAYQQTIQFPFPQHSPHPSQTSQQQHLEFPELLKCEKQGCTFETNKQSEHKTRKHKLRHEKPFQCDVEGCDWRKGFPTSNDLERHKSSKHGLITGKAYMCAAKHCGKKHKRWPRADNFRQHIKRLHPDEDVQEIMEKSWELGNTKFGKAFDPCMEPLSQESPYLNQSNPSYLVTPQDLATCPSDDAQMNLYQQDREISHYSVNGSHEAPYMYPMPGQDIIQNLNLDPAITNQHLVMDQQQPGPQQRKRLLATPSSRRPKCTSTSNSKGSPEINYPQYPPKGSGSLSVHERTMSDHSSSKPLNHMPDEDQVASHIMEQIRRNGSNPEKLKMLIKSIIKTSGPSLPDPKKLRKRSPCNATGRNTLPSEQARFPCPYPNCNKTKKTQCDLKKHEKRHTRPYGCTYTSCPRRFGSKDDWKRHENTMHWQVEAWKCAQPKLTSTGSSTVSGTKSKTKDTSKRRVVSKKLNECGKVFYRREQFQAHLCSDHKINDDIYIKEQCKLRRIGRNGHNGFWCGFCQTVIMVEKKNHEAFDERFTHIDSKHYDKGERVEDWFPVEGDLPRGLLSAPAEESEKEEEFEGPVSNVPDGENSGSDSEDDVLVLSEEPIIQSEQSHVRNRAKASHMESPADRNVQGRTWFCCRCRMSGLSRKTDFFCPSDGCNHQRCVGCDEESRQNK</sequence>
<evidence type="ECO:0000256" key="2">
    <source>
        <dbReference type="ARBA" id="ARBA00022737"/>
    </source>
</evidence>
<dbReference type="EMBL" id="JAFEKC020000014">
    <property type="protein sequence ID" value="KAK0511152.1"/>
    <property type="molecule type" value="Genomic_DNA"/>
</dbReference>
<dbReference type="PANTHER" id="PTHR19818:SF139">
    <property type="entry name" value="PAIR-RULE PROTEIN ODD-PAIRED"/>
    <property type="match status" value="1"/>
</dbReference>
<evidence type="ECO:0000313" key="8">
    <source>
        <dbReference type="EMBL" id="KAK0511152.1"/>
    </source>
</evidence>
<dbReference type="InterPro" id="IPR013087">
    <property type="entry name" value="Znf_C2H2_type"/>
</dbReference>
<keyword evidence="3 5" id="KW-0863">Zinc-finger</keyword>
<dbReference type="GO" id="GO:0000981">
    <property type="term" value="F:DNA-binding transcription factor activity, RNA polymerase II-specific"/>
    <property type="evidence" value="ECO:0007669"/>
    <property type="project" value="TreeGrafter"/>
</dbReference>
<dbReference type="Proteomes" id="UP001166286">
    <property type="component" value="Unassembled WGS sequence"/>
</dbReference>
<organism evidence="8 9">
    <name type="scientific">Cladonia borealis</name>
    <dbReference type="NCBI Taxonomy" id="184061"/>
    <lineage>
        <taxon>Eukaryota</taxon>
        <taxon>Fungi</taxon>
        <taxon>Dikarya</taxon>
        <taxon>Ascomycota</taxon>
        <taxon>Pezizomycotina</taxon>
        <taxon>Lecanoromycetes</taxon>
        <taxon>OSLEUM clade</taxon>
        <taxon>Lecanoromycetidae</taxon>
        <taxon>Lecanorales</taxon>
        <taxon>Lecanorineae</taxon>
        <taxon>Cladoniaceae</taxon>
        <taxon>Cladonia</taxon>
    </lineage>
</organism>
<comment type="caution">
    <text evidence="8">The sequence shown here is derived from an EMBL/GenBank/DDBJ whole genome shotgun (WGS) entry which is preliminary data.</text>
</comment>
<feature type="region of interest" description="Disordered" evidence="6">
    <location>
        <begin position="784"/>
        <end position="813"/>
    </location>
</feature>
<feature type="compositionally biased region" description="Basic and acidic residues" evidence="6">
    <location>
        <begin position="507"/>
        <end position="517"/>
    </location>
</feature>
<dbReference type="Gene3D" id="3.30.160.60">
    <property type="entry name" value="Classic Zinc Finger"/>
    <property type="match status" value="2"/>
</dbReference>
<gene>
    <name evidence="8" type="ORF">JMJ35_006704</name>
</gene>
<evidence type="ECO:0000256" key="6">
    <source>
        <dbReference type="SAM" id="MobiDB-lite"/>
    </source>
</evidence>
<evidence type="ECO:0000256" key="5">
    <source>
        <dbReference type="PROSITE-ProRule" id="PRU00042"/>
    </source>
</evidence>
<evidence type="ECO:0000259" key="7">
    <source>
        <dbReference type="PROSITE" id="PS50157"/>
    </source>
</evidence>
<feature type="region of interest" description="Disordered" evidence="6">
    <location>
        <begin position="656"/>
        <end position="676"/>
    </location>
</feature>
<dbReference type="PROSITE" id="PS50157">
    <property type="entry name" value="ZINC_FINGER_C2H2_2"/>
    <property type="match status" value="2"/>
</dbReference>
<feature type="domain" description="C2H2-type" evidence="7">
    <location>
        <begin position="590"/>
        <end position="619"/>
    </location>
</feature>
<evidence type="ECO:0000313" key="9">
    <source>
        <dbReference type="Proteomes" id="UP001166286"/>
    </source>
</evidence>
<dbReference type="PANTHER" id="PTHR19818">
    <property type="entry name" value="ZINC FINGER PROTEIN ZIC AND GLI"/>
    <property type="match status" value="1"/>
</dbReference>
<dbReference type="GO" id="GO:0010557">
    <property type="term" value="P:positive regulation of macromolecule biosynthetic process"/>
    <property type="evidence" value="ECO:0007669"/>
    <property type="project" value="UniProtKB-ARBA"/>
</dbReference>
<dbReference type="GO" id="GO:0005634">
    <property type="term" value="C:nucleus"/>
    <property type="evidence" value="ECO:0007669"/>
    <property type="project" value="UniProtKB-ARBA"/>
</dbReference>
<dbReference type="PROSITE" id="PS00028">
    <property type="entry name" value="ZINC_FINGER_C2H2_1"/>
    <property type="match status" value="1"/>
</dbReference>
<evidence type="ECO:0000256" key="4">
    <source>
        <dbReference type="ARBA" id="ARBA00022833"/>
    </source>
</evidence>
<keyword evidence="9" id="KW-1185">Reference proteome</keyword>
<dbReference type="SMART" id="SM00355">
    <property type="entry name" value="ZnF_C2H2"/>
    <property type="match status" value="6"/>
</dbReference>
<feature type="region of interest" description="Disordered" evidence="6">
    <location>
        <begin position="558"/>
        <end position="582"/>
    </location>
</feature>
<accession>A0AA39V0N9</accession>